<gene>
    <name evidence="2" type="ORF">COCMIDRAFT_10445</name>
</gene>
<keyword evidence="3" id="KW-1185">Reference proteome</keyword>
<protein>
    <submittedName>
        <fullName evidence="2">Uncharacterized protein</fullName>
    </submittedName>
</protein>
<feature type="signal peptide" evidence="1">
    <location>
        <begin position="1"/>
        <end position="24"/>
    </location>
</feature>
<dbReference type="AlphaFoldDB" id="W6YP68"/>
<dbReference type="KEGG" id="bor:COCMIDRAFT_10445"/>
<dbReference type="EMBL" id="KI964416">
    <property type="protein sequence ID" value="EUC39470.1"/>
    <property type="molecule type" value="Genomic_DNA"/>
</dbReference>
<proteinExistence type="predicted"/>
<keyword evidence="1" id="KW-0732">Signal</keyword>
<sequence length="158" mass="17245">MLLLNNFVNIITLIGAMMSFQVQGLAVDLPTALSKRQGQCLSRRRAIAAAGYLGTWTIDVSEVGNGIFHRPVPYPDIGLVTDIASAEADTMRFRWQGASTMPRNTNYFLVPGDYLRENGVPASSPNIVHLTTHSECDVTYDRGAGVTAVSVKVYRVIN</sequence>
<evidence type="ECO:0000256" key="1">
    <source>
        <dbReference type="SAM" id="SignalP"/>
    </source>
</evidence>
<organism evidence="2 3">
    <name type="scientific">Bipolaris oryzae ATCC 44560</name>
    <dbReference type="NCBI Taxonomy" id="930090"/>
    <lineage>
        <taxon>Eukaryota</taxon>
        <taxon>Fungi</taxon>
        <taxon>Dikarya</taxon>
        <taxon>Ascomycota</taxon>
        <taxon>Pezizomycotina</taxon>
        <taxon>Dothideomycetes</taxon>
        <taxon>Pleosporomycetidae</taxon>
        <taxon>Pleosporales</taxon>
        <taxon>Pleosporineae</taxon>
        <taxon>Pleosporaceae</taxon>
        <taxon>Bipolaris</taxon>
    </lineage>
</organism>
<dbReference type="Proteomes" id="UP000054032">
    <property type="component" value="Unassembled WGS sequence"/>
</dbReference>
<evidence type="ECO:0000313" key="2">
    <source>
        <dbReference type="EMBL" id="EUC39470.1"/>
    </source>
</evidence>
<dbReference type="GeneID" id="19118506"/>
<reference evidence="2 3" key="1">
    <citation type="journal article" date="2013" name="PLoS Genet.">
        <title>Comparative genome structure, secondary metabolite, and effector coding capacity across Cochliobolus pathogens.</title>
        <authorList>
            <person name="Condon B.J."/>
            <person name="Leng Y."/>
            <person name="Wu D."/>
            <person name="Bushley K.E."/>
            <person name="Ohm R.A."/>
            <person name="Otillar R."/>
            <person name="Martin J."/>
            <person name="Schackwitz W."/>
            <person name="Grimwood J."/>
            <person name="MohdZainudin N."/>
            <person name="Xue C."/>
            <person name="Wang R."/>
            <person name="Manning V.A."/>
            <person name="Dhillon B."/>
            <person name="Tu Z.J."/>
            <person name="Steffenson B.J."/>
            <person name="Salamov A."/>
            <person name="Sun H."/>
            <person name="Lowry S."/>
            <person name="LaButti K."/>
            <person name="Han J."/>
            <person name="Copeland A."/>
            <person name="Lindquist E."/>
            <person name="Barry K."/>
            <person name="Schmutz J."/>
            <person name="Baker S.E."/>
            <person name="Ciuffetti L.M."/>
            <person name="Grigoriev I.V."/>
            <person name="Zhong S."/>
            <person name="Turgeon B.G."/>
        </authorList>
    </citation>
    <scope>NUCLEOTIDE SEQUENCE [LARGE SCALE GENOMIC DNA]</scope>
    <source>
        <strain evidence="2 3">ATCC 44560</strain>
    </source>
</reference>
<feature type="chain" id="PRO_5004886073" evidence="1">
    <location>
        <begin position="25"/>
        <end position="158"/>
    </location>
</feature>
<accession>W6YP68</accession>
<dbReference type="RefSeq" id="XP_007694011.1">
    <property type="nucleotide sequence ID" value="XM_007695821.1"/>
</dbReference>
<name>W6YP68_COCMI</name>
<dbReference type="HOGENOM" id="CLU_1669069_0_0_1"/>
<evidence type="ECO:0000313" key="3">
    <source>
        <dbReference type="Proteomes" id="UP000054032"/>
    </source>
</evidence>